<evidence type="ECO:0000256" key="2">
    <source>
        <dbReference type="ARBA" id="ARBA00006171"/>
    </source>
</evidence>
<dbReference type="Proteomes" id="UP000326169">
    <property type="component" value="Unassembled WGS sequence"/>
</dbReference>
<dbReference type="Gene3D" id="3.40.50.1000">
    <property type="entry name" value="HAD superfamily/HAD-like"/>
    <property type="match status" value="1"/>
</dbReference>
<organism evidence="6 7">
    <name type="scientific">Limnospira platensis NIES-46</name>
    <dbReference type="NCBI Taxonomy" id="1236695"/>
    <lineage>
        <taxon>Bacteria</taxon>
        <taxon>Bacillati</taxon>
        <taxon>Cyanobacteriota</taxon>
        <taxon>Cyanophyceae</taxon>
        <taxon>Oscillatoriophycideae</taxon>
        <taxon>Oscillatoriales</taxon>
        <taxon>Sirenicapillariaceae</taxon>
        <taxon>Limnospira</taxon>
    </lineage>
</organism>
<protein>
    <recommendedName>
        <fullName evidence="8">HAD family hydrolase</fullName>
    </recommendedName>
</protein>
<dbReference type="NCBIfam" id="TIGR01509">
    <property type="entry name" value="HAD-SF-IA-v3"/>
    <property type="match status" value="1"/>
</dbReference>
<keyword evidence="5" id="KW-0119">Carbohydrate metabolism</keyword>
<dbReference type="SUPFAM" id="SSF56784">
    <property type="entry name" value="HAD-like"/>
    <property type="match status" value="1"/>
</dbReference>
<comment type="caution">
    <text evidence="6">The sequence shown here is derived from an EMBL/GenBank/DDBJ whole genome shotgun (WGS) entry which is preliminary data.</text>
</comment>
<dbReference type="InterPro" id="IPR006439">
    <property type="entry name" value="HAD-SF_hydro_IA"/>
</dbReference>
<keyword evidence="3" id="KW-0479">Metal-binding</keyword>
<evidence type="ECO:0000256" key="5">
    <source>
        <dbReference type="ARBA" id="ARBA00023277"/>
    </source>
</evidence>
<gene>
    <name evidence="6" type="ORF">NIES46_23790</name>
</gene>
<comment type="cofactor">
    <cofactor evidence="1">
        <name>Mg(2+)</name>
        <dbReference type="ChEBI" id="CHEBI:18420"/>
    </cofactor>
</comment>
<dbReference type="InterPro" id="IPR051600">
    <property type="entry name" value="Beta-PGM-like"/>
</dbReference>
<dbReference type="InterPro" id="IPR023198">
    <property type="entry name" value="PGP-like_dom2"/>
</dbReference>
<sequence length="217" mass="24090">MMLKAIIFDLDGTLANTDPIHYQTWVDVLKNYDLEINPDFYKAKISGRLNPDIVRDILPQLSPEEGRILADQKEAEFRQIAGNLKPLPGLIKLLAWIEKQGLQTAIVTNAPRENAAFMLKALNLVDYFQTLIVAEDVGVGKPDPKPYQVCLQQLHISPQDAIVFEDSTSGIRSAVAAGITTIGVASTHDPHILKNVGATYVIEDFHNPQLWHDLGEL</sequence>
<dbReference type="SFLD" id="SFLDG01135">
    <property type="entry name" value="C1.5.6:_HAD__Beta-PGM__Phospha"/>
    <property type="match status" value="1"/>
</dbReference>
<evidence type="ECO:0000313" key="7">
    <source>
        <dbReference type="Proteomes" id="UP000326169"/>
    </source>
</evidence>
<dbReference type="Pfam" id="PF13419">
    <property type="entry name" value="HAD_2"/>
    <property type="match status" value="1"/>
</dbReference>
<evidence type="ECO:0000313" key="6">
    <source>
        <dbReference type="EMBL" id="GCE94325.1"/>
    </source>
</evidence>
<keyword evidence="4" id="KW-0460">Magnesium</keyword>
<evidence type="ECO:0008006" key="8">
    <source>
        <dbReference type="Google" id="ProtNLM"/>
    </source>
</evidence>
<keyword evidence="7" id="KW-1185">Reference proteome</keyword>
<dbReference type="SFLD" id="SFLDS00003">
    <property type="entry name" value="Haloacid_Dehalogenase"/>
    <property type="match status" value="1"/>
</dbReference>
<dbReference type="Gene3D" id="1.10.150.240">
    <property type="entry name" value="Putative phosphatase, domain 2"/>
    <property type="match status" value="1"/>
</dbReference>
<evidence type="ECO:0000256" key="1">
    <source>
        <dbReference type="ARBA" id="ARBA00001946"/>
    </source>
</evidence>
<dbReference type="PANTHER" id="PTHR46193">
    <property type="entry name" value="6-PHOSPHOGLUCONATE PHOSPHATASE"/>
    <property type="match status" value="1"/>
</dbReference>
<accession>A0A5M3T771</accession>
<evidence type="ECO:0000256" key="3">
    <source>
        <dbReference type="ARBA" id="ARBA00022723"/>
    </source>
</evidence>
<dbReference type="InterPro" id="IPR036412">
    <property type="entry name" value="HAD-like_sf"/>
</dbReference>
<reference evidence="6 7" key="1">
    <citation type="journal article" date="2019" name="J Genomics">
        <title>The Draft Genome of a Hydrogen-producing Cyanobacterium, Arthrospira platensis NIES-46.</title>
        <authorList>
            <person name="Suzuki S."/>
            <person name="Yamaguchi H."/>
            <person name="Kawachi M."/>
        </authorList>
    </citation>
    <scope>NUCLEOTIDE SEQUENCE [LARGE SCALE GENOMIC DNA]</scope>
    <source>
        <strain evidence="6 7">NIES-46</strain>
    </source>
</reference>
<evidence type="ECO:0000256" key="4">
    <source>
        <dbReference type="ARBA" id="ARBA00022842"/>
    </source>
</evidence>
<comment type="similarity">
    <text evidence="2">Belongs to the HAD-like hydrolase superfamily. CbbY/CbbZ/Gph/YieH family.</text>
</comment>
<dbReference type="PANTHER" id="PTHR46193:SF18">
    <property type="entry name" value="HEXITOL PHOSPHATASE B"/>
    <property type="match status" value="1"/>
</dbReference>
<proteinExistence type="inferred from homology"/>
<dbReference type="InterPro" id="IPR023214">
    <property type="entry name" value="HAD_sf"/>
</dbReference>
<dbReference type="NCBIfam" id="TIGR01549">
    <property type="entry name" value="HAD-SF-IA-v1"/>
    <property type="match status" value="1"/>
</dbReference>
<name>A0A5M3T771_LIMPL</name>
<dbReference type="EMBL" id="BIMW01000093">
    <property type="protein sequence ID" value="GCE94325.1"/>
    <property type="molecule type" value="Genomic_DNA"/>
</dbReference>
<dbReference type="SFLD" id="SFLDG01129">
    <property type="entry name" value="C1.5:_HAD__Beta-PGM__Phosphata"/>
    <property type="match status" value="1"/>
</dbReference>
<dbReference type="InterPro" id="IPR041492">
    <property type="entry name" value="HAD_2"/>
</dbReference>